<dbReference type="Gene3D" id="3.30.2090.10">
    <property type="entry name" value="Multidrug efflux transporter AcrB TolC docking domain, DN and DC subdomains"/>
    <property type="match status" value="2"/>
</dbReference>
<dbReference type="SUPFAM" id="SSF82693">
    <property type="entry name" value="Multidrug efflux transporter AcrB pore domain, PN1, PN2, PC1 and PC2 subdomains"/>
    <property type="match status" value="1"/>
</dbReference>
<sequence length="1024" mass="111840">MLRSAYQNPRLVILAVALIIVSGVAGFYTRVAREDPKSQVRWGYVTTQLPGAEPLEIESLISEPIERMLREAGTVRSIESSSLRGVSLVFIRLTDEVTDVTQSWSKIQDKLSEVAGQLPARATVPVLVDERRWGSHTRVVALYEKENTAVPAGLLARWAKELDNRLSFVLGTRFTETFGIPSEEIAVEIDEQTIAAMGITIQEIASRIRARDSEGLDALSQSSGHTMPVSLAGDVDSLDHLRSLVLRGDPSDRRLLLGDVATISRSERQPRDQTAIVQGRRAAVVATRMDDSYGIDAWTDRQQQVLDDFQSSIPEGLEIAILFDQKRYTDERAGNLYQSLGMGMALVIVVVCMMMGWRAAIPICTALPLTLCMVFFLMIPFGISLHQMSIAGLILALGMLIDNPIIVVDEIQRRLDAGDEAFEALRHSIRRLTKPLLGANVTTILGFCPILLIGGPTGEFMEQLGWAVIACLIGSLVLSLTLIPVLAAWCLRPSSTAAELDVPYFDIHRSKPNLLARAYAKFLQIILRFPLLAIGLTLIVPACGFHVARTLPEQFFPVAERDHFHFSVRLPTDASISETEQAAMLARRVVIRHPEVEDVAMFVGKSAPKLHYSMVALEDNRPNFAQGLVQLSTPTAAVDLIRQIQTELDNQLPQAQCIVTLIEQGPPAPAPIEFRLYGPSLEKLAELGDQTQALLMQVPGVIHTRTSLDPGGPVFDLDIEQSEAERSGLMDEFISRQLRDRLDGVIAAKMSEEIEEIPIRVRLKNSQATNPARVLSMPLVTPGNLPQVVPLSSLAHWRVKPQIFSIFRRNSSRCNIVSAYVEAGRLPIAIEQDFKAQIQAKGFALPRGYRYDFGGISSERDSAVGNLAAFSAVVAVLAVAVLVLTFGSFRLALIIMGVTVLAVGLGLGSLWLFGYPIGIISLIGMAGMVGLAVNDSIVVLSECQIGEQQSQPIERSVYASTRHVFTTSVTTVAGVLPLILRGGVFWPPMMIVIAGGVVGATAIALCFTPACFELIKPRNRPVTG</sequence>
<evidence type="ECO:0000256" key="1">
    <source>
        <dbReference type="SAM" id="Phobius"/>
    </source>
</evidence>
<dbReference type="Gene3D" id="3.30.70.1430">
    <property type="entry name" value="Multidrug efflux transporter AcrB pore domain"/>
    <property type="match status" value="2"/>
</dbReference>
<accession>A0A5C6DSL9</accession>
<feature type="transmembrane region" description="Helical" evidence="1">
    <location>
        <begin position="466"/>
        <end position="491"/>
    </location>
</feature>
<evidence type="ECO:0000313" key="2">
    <source>
        <dbReference type="EMBL" id="TWU39730.1"/>
    </source>
</evidence>
<reference evidence="2 3" key="1">
    <citation type="submission" date="2019-02" db="EMBL/GenBank/DDBJ databases">
        <title>Deep-cultivation of Planctomycetes and their phenomic and genomic characterization uncovers novel biology.</title>
        <authorList>
            <person name="Wiegand S."/>
            <person name="Jogler M."/>
            <person name="Boedeker C."/>
            <person name="Pinto D."/>
            <person name="Vollmers J."/>
            <person name="Rivas-Marin E."/>
            <person name="Kohn T."/>
            <person name="Peeters S.H."/>
            <person name="Heuer A."/>
            <person name="Rast P."/>
            <person name="Oberbeckmann S."/>
            <person name="Bunk B."/>
            <person name="Jeske O."/>
            <person name="Meyerdierks A."/>
            <person name="Storesund J.E."/>
            <person name="Kallscheuer N."/>
            <person name="Luecker S."/>
            <person name="Lage O.M."/>
            <person name="Pohl T."/>
            <person name="Merkel B.J."/>
            <person name="Hornburger P."/>
            <person name="Mueller R.-W."/>
            <person name="Bruemmer F."/>
            <person name="Labrenz M."/>
            <person name="Spormann A.M."/>
            <person name="Op Den Camp H."/>
            <person name="Overmann J."/>
            <person name="Amann R."/>
            <person name="Jetten M.S.M."/>
            <person name="Mascher T."/>
            <person name="Medema M.H."/>
            <person name="Devos D.P."/>
            <person name="Kaster A.-K."/>
            <person name="Ovreas L."/>
            <person name="Rohde M."/>
            <person name="Galperin M.Y."/>
            <person name="Jogler C."/>
        </authorList>
    </citation>
    <scope>NUCLEOTIDE SEQUENCE [LARGE SCALE GENOMIC DNA]</scope>
    <source>
        <strain evidence="2 3">Poly41</strain>
    </source>
</reference>
<name>A0A5C6DSL9_9BACT</name>
<proteinExistence type="predicted"/>
<keyword evidence="1" id="KW-0472">Membrane</keyword>
<dbReference type="InterPro" id="IPR001036">
    <property type="entry name" value="Acrflvin-R"/>
</dbReference>
<organism evidence="2 3">
    <name type="scientific">Novipirellula artificiosorum</name>
    <dbReference type="NCBI Taxonomy" id="2528016"/>
    <lineage>
        <taxon>Bacteria</taxon>
        <taxon>Pseudomonadati</taxon>
        <taxon>Planctomycetota</taxon>
        <taxon>Planctomycetia</taxon>
        <taxon>Pirellulales</taxon>
        <taxon>Pirellulaceae</taxon>
        <taxon>Novipirellula</taxon>
    </lineage>
</organism>
<keyword evidence="3" id="KW-1185">Reference proteome</keyword>
<dbReference type="PANTHER" id="PTHR32063:SF18">
    <property type="entry name" value="CATION EFFLUX SYSTEM PROTEIN"/>
    <property type="match status" value="1"/>
</dbReference>
<feature type="transmembrane region" description="Helical" evidence="1">
    <location>
        <begin position="863"/>
        <end position="884"/>
    </location>
</feature>
<dbReference type="PRINTS" id="PR00702">
    <property type="entry name" value="ACRIFLAVINRP"/>
</dbReference>
<feature type="transmembrane region" description="Helical" evidence="1">
    <location>
        <begin position="961"/>
        <end position="980"/>
    </location>
</feature>
<gene>
    <name evidence="2" type="primary">czcA_6</name>
    <name evidence="2" type="ORF">Poly41_25860</name>
</gene>
<dbReference type="GO" id="GO:0005886">
    <property type="term" value="C:plasma membrane"/>
    <property type="evidence" value="ECO:0007669"/>
    <property type="project" value="TreeGrafter"/>
</dbReference>
<dbReference type="Gene3D" id="3.30.70.1440">
    <property type="entry name" value="Multidrug efflux transporter AcrB pore domain"/>
    <property type="match status" value="1"/>
</dbReference>
<feature type="transmembrane region" description="Helical" evidence="1">
    <location>
        <begin position="436"/>
        <end position="454"/>
    </location>
</feature>
<dbReference type="SUPFAM" id="SSF82714">
    <property type="entry name" value="Multidrug efflux transporter AcrB TolC docking domain, DN and DC subdomains"/>
    <property type="match status" value="1"/>
</dbReference>
<dbReference type="PANTHER" id="PTHR32063">
    <property type="match status" value="1"/>
</dbReference>
<dbReference type="InterPro" id="IPR027463">
    <property type="entry name" value="AcrB_DN_DC_subdom"/>
</dbReference>
<feature type="transmembrane region" description="Helical" evidence="1">
    <location>
        <begin position="919"/>
        <end position="940"/>
    </location>
</feature>
<dbReference type="SUPFAM" id="SSF82866">
    <property type="entry name" value="Multidrug efflux transporter AcrB transmembrane domain"/>
    <property type="match status" value="2"/>
</dbReference>
<feature type="transmembrane region" description="Helical" evidence="1">
    <location>
        <begin position="336"/>
        <end position="356"/>
    </location>
</feature>
<feature type="transmembrane region" description="Helical" evidence="1">
    <location>
        <begin position="986"/>
        <end position="1012"/>
    </location>
</feature>
<dbReference type="Proteomes" id="UP000319143">
    <property type="component" value="Unassembled WGS sequence"/>
</dbReference>
<dbReference type="EMBL" id="SJPV01000003">
    <property type="protein sequence ID" value="TWU39730.1"/>
    <property type="molecule type" value="Genomic_DNA"/>
</dbReference>
<keyword evidence="1" id="KW-0812">Transmembrane</keyword>
<protein>
    <submittedName>
        <fullName evidence="2">Cobalt-zinc-cadmium resistance protein CzcA</fullName>
    </submittedName>
</protein>
<comment type="caution">
    <text evidence="2">The sequence shown here is derived from an EMBL/GenBank/DDBJ whole genome shotgun (WGS) entry which is preliminary data.</text>
</comment>
<keyword evidence="1" id="KW-1133">Transmembrane helix</keyword>
<dbReference type="GO" id="GO:0042910">
    <property type="term" value="F:xenobiotic transmembrane transporter activity"/>
    <property type="evidence" value="ECO:0007669"/>
    <property type="project" value="TreeGrafter"/>
</dbReference>
<feature type="transmembrane region" description="Helical" evidence="1">
    <location>
        <begin position="363"/>
        <end position="383"/>
    </location>
</feature>
<evidence type="ECO:0000313" key="3">
    <source>
        <dbReference type="Proteomes" id="UP000319143"/>
    </source>
</evidence>
<dbReference type="Gene3D" id="1.20.1640.10">
    <property type="entry name" value="Multidrug efflux transporter AcrB transmembrane domain"/>
    <property type="match status" value="2"/>
</dbReference>
<dbReference type="Gene3D" id="3.30.70.1320">
    <property type="entry name" value="Multidrug efflux transporter AcrB pore domain like"/>
    <property type="match status" value="1"/>
</dbReference>
<feature type="transmembrane region" description="Helical" evidence="1">
    <location>
        <begin position="525"/>
        <end position="548"/>
    </location>
</feature>
<dbReference type="AlphaFoldDB" id="A0A5C6DSL9"/>
<feature type="transmembrane region" description="Helical" evidence="1">
    <location>
        <begin position="891"/>
        <end position="913"/>
    </location>
</feature>
<dbReference type="Pfam" id="PF00873">
    <property type="entry name" value="ACR_tran"/>
    <property type="match status" value="1"/>
</dbReference>